<accession>D7KU94</accession>
<dbReference type="AlphaFoldDB" id="D7KU94"/>
<dbReference type="HOGENOM" id="CLU_125658_3_0_1"/>
<keyword evidence="5 6" id="KW-0732">Signal</keyword>
<evidence type="ECO:0000313" key="8">
    <source>
        <dbReference type="Proteomes" id="UP000008694"/>
    </source>
</evidence>
<dbReference type="GO" id="GO:0005576">
    <property type="term" value="C:extracellular region"/>
    <property type="evidence" value="ECO:0007669"/>
    <property type="project" value="UniProtKB-SubCell"/>
</dbReference>
<proteinExistence type="inferred from homology"/>
<comment type="similarity">
    <text evidence="2">Belongs to the plant self-incompatibility (S1) protein family.</text>
</comment>
<keyword evidence="3" id="KW-0713">Self-incompatibility</keyword>
<organism evidence="8">
    <name type="scientific">Arabidopsis lyrata subsp. lyrata</name>
    <name type="common">Lyre-leaved rock-cress</name>
    <dbReference type="NCBI Taxonomy" id="81972"/>
    <lineage>
        <taxon>Eukaryota</taxon>
        <taxon>Viridiplantae</taxon>
        <taxon>Streptophyta</taxon>
        <taxon>Embryophyta</taxon>
        <taxon>Tracheophyta</taxon>
        <taxon>Spermatophyta</taxon>
        <taxon>Magnoliopsida</taxon>
        <taxon>eudicotyledons</taxon>
        <taxon>Gunneridae</taxon>
        <taxon>Pentapetalae</taxon>
        <taxon>rosids</taxon>
        <taxon>malvids</taxon>
        <taxon>Brassicales</taxon>
        <taxon>Brassicaceae</taxon>
        <taxon>Camelineae</taxon>
        <taxon>Arabidopsis</taxon>
    </lineage>
</organism>
<dbReference type="Gramene" id="fgenesh1_pm.C_scaffold_2000716">
    <property type="protein sequence ID" value="fgenesh1_pm.C_scaffold_2000716"/>
    <property type="gene ID" value="fgenesh1_pm.C_scaffold_2000716"/>
</dbReference>
<dbReference type="InterPro" id="IPR010264">
    <property type="entry name" value="Self-incomp_S1"/>
</dbReference>
<comment type="subcellular location">
    <subcellularLocation>
        <location evidence="1">Secreted</location>
    </subcellularLocation>
</comment>
<feature type="chain" id="PRO_5036471345" evidence="6">
    <location>
        <begin position="21"/>
        <end position="129"/>
    </location>
</feature>
<keyword evidence="8" id="KW-1185">Reference proteome</keyword>
<evidence type="ECO:0000256" key="3">
    <source>
        <dbReference type="ARBA" id="ARBA00022471"/>
    </source>
</evidence>
<keyword evidence="4" id="KW-0964">Secreted</keyword>
<gene>
    <name evidence="7" type="ORF">ARALYDRAFT_315683</name>
</gene>
<evidence type="ECO:0000313" key="7">
    <source>
        <dbReference type="EMBL" id="EFH63313.1"/>
    </source>
</evidence>
<evidence type="ECO:0000256" key="5">
    <source>
        <dbReference type="ARBA" id="ARBA00022729"/>
    </source>
</evidence>
<feature type="signal peptide" evidence="6">
    <location>
        <begin position="1"/>
        <end position="20"/>
    </location>
</feature>
<sequence length="129" mass="15345">MNRFLIFMFVVATCFGLNVAFDMFPSWSQFGSSVPLSFKRQQSKCLPNLQFNETKVINFGDKLGRRTRWTCLLKHGLYMRYYSEFIGYRMGNVRRCGHTRHWIARKDGIYLTRNQNPPPLFHHGWNKTN</sequence>
<evidence type="ECO:0000256" key="1">
    <source>
        <dbReference type="ARBA" id="ARBA00004613"/>
    </source>
</evidence>
<dbReference type="GO" id="GO:0060320">
    <property type="term" value="P:rejection of self pollen"/>
    <property type="evidence" value="ECO:0007669"/>
    <property type="project" value="UniProtKB-KW"/>
</dbReference>
<evidence type="ECO:0000256" key="4">
    <source>
        <dbReference type="ARBA" id="ARBA00022525"/>
    </source>
</evidence>
<dbReference type="EMBL" id="GL348714">
    <property type="protein sequence ID" value="EFH63313.1"/>
    <property type="molecule type" value="Genomic_DNA"/>
</dbReference>
<dbReference type="Pfam" id="PF05938">
    <property type="entry name" value="Self-incomp_S1"/>
    <property type="match status" value="1"/>
</dbReference>
<dbReference type="Proteomes" id="UP000008694">
    <property type="component" value="Unassembled WGS sequence"/>
</dbReference>
<protein>
    <submittedName>
        <fullName evidence="7">Uncharacterized protein</fullName>
    </submittedName>
</protein>
<name>D7KU94_ARALL</name>
<evidence type="ECO:0000256" key="2">
    <source>
        <dbReference type="ARBA" id="ARBA00005581"/>
    </source>
</evidence>
<reference evidence="8" key="1">
    <citation type="journal article" date="2011" name="Nat. Genet.">
        <title>The Arabidopsis lyrata genome sequence and the basis of rapid genome size change.</title>
        <authorList>
            <person name="Hu T.T."/>
            <person name="Pattyn P."/>
            <person name="Bakker E.G."/>
            <person name="Cao J."/>
            <person name="Cheng J.-F."/>
            <person name="Clark R.M."/>
            <person name="Fahlgren N."/>
            <person name="Fawcett J.A."/>
            <person name="Grimwood J."/>
            <person name="Gundlach H."/>
            <person name="Haberer G."/>
            <person name="Hollister J.D."/>
            <person name="Ossowski S."/>
            <person name="Ottilar R.P."/>
            <person name="Salamov A.A."/>
            <person name="Schneeberger K."/>
            <person name="Spannagl M."/>
            <person name="Wang X."/>
            <person name="Yang L."/>
            <person name="Nasrallah M.E."/>
            <person name="Bergelson J."/>
            <person name="Carrington J.C."/>
            <person name="Gaut B.S."/>
            <person name="Schmutz J."/>
            <person name="Mayer K.F.X."/>
            <person name="Van de Peer Y."/>
            <person name="Grigoriev I.V."/>
            <person name="Nordborg M."/>
            <person name="Weigel D."/>
            <person name="Guo Y.-L."/>
        </authorList>
    </citation>
    <scope>NUCLEOTIDE SEQUENCE [LARGE SCALE GENOMIC DNA]</scope>
    <source>
        <strain evidence="8">cv. MN47</strain>
    </source>
</reference>
<evidence type="ECO:0000256" key="6">
    <source>
        <dbReference type="SAM" id="SignalP"/>
    </source>
</evidence>